<keyword evidence="1" id="KW-1133">Transmembrane helix</keyword>
<protein>
    <recommendedName>
        <fullName evidence="4">Niacin transporter NiaX</fullName>
    </recommendedName>
</protein>
<dbReference type="EMBL" id="CP049889">
    <property type="protein sequence ID" value="QIK52460.1"/>
    <property type="molecule type" value="Genomic_DNA"/>
</dbReference>
<dbReference type="KEGG" id="jpo:G7058_10620"/>
<feature type="transmembrane region" description="Helical" evidence="1">
    <location>
        <begin position="68"/>
        <end position="90"/>
    </location>
</feature>
<evidence type="ECO:0000256" key="1">
    <source>
        <dbReference type="SAM" id="Phobius"/>
    </source>
</evidence>
<feature type="transmembrane region" description="Helical" evidence="1">
    <location>
        <begin position="110"/>
        <end position="132"/>
    </location>
</feature>
<reference evidence="2 3" key="1">
    <citation type="journal article" date="2017" name="Int. J. Syst. Evol. Microbiol.">
        <title>Jeotgalibaca porci sp. nov. and Jeotgalibaca arthritidis sp. nov., isolated from pigs, and emended description of the genus Jeotgalibaca.</title>
        <authorList>
            <person name="Zamora L."/>
            <person name="Perez-Sancho M."/>
            <person name="Dominguez L."/>
            <person name="Fernandez-Garayzabal J.F."/>
            <person name="Vela A.I."/>
        </authorList>
    </citation>
    <scope>NUCLEOTIDE SEQUENCE [LARGE SCALE GENOMIC DNA]</scope>
    <source>
        <strain evidence="2 3">CCUG 69148</strain>
    </source>
</reference>
<evidence type="ECO:0000313" key="3">
    <source>
        <dbReference type="Proteomes" id="UP000501830"/>
    </source>
</evidence>
<feature type="transmembrane region" description="Helical" evidence="1">
    <location>
        <begin position="39"/>
        <end position="61"/>
    </location>
</feature>
<accession>A0A6G7WJK6</accession>
<keyword evidence="3" id="KW-1185">Reference proteome</keyword>
<keyword evidence="1" id="KW-0812">Transmembrane</keyword>
<keyword evidence="1" id="KW-0472">Membrane</keyword>
<dbReference type="RefSeq" id="WP_166063490.1">
    <property type="nucleotide sequence ID" value="NZ_CP049889.1"/>
</dbReference>
<dbReference type="Proteomes" id="UP000501830">
    <property type="component" value="Chromosome"/>
</dbReference>
<evidence type="ECO:0000313" key="2">
    <source>
        <dbReference type="EMBL" id="QIK52460.1"/>
    </source>
</evidence>
<evidence type="ECO:0008006" key="4">
    <source>
        <dbReference type="Google" id="ProtNLM"/>
    </source>
</evidence>
<dbReference type="GeneID" id="94553739"/>
<organism evidence="2 3">
    <name type="scientific">Jeotgalibaca porci</name>
    <dbReference type="NCBI Taxonomy" id="1868793"/>
    <lineage>
        <taxon>Bacteria</taxon>
        <taxon>Bacillati</taxon>
        <taxon>Bacillota</taxon>
        <taxon>Bacilli</taxon>
        <taxon>Lactobacillales</taxon>
        <taxon>Carnobacteriaceae</taxon>
        <taxon>Jeotgalibaca</taxon>
    </lineage>
</organism>
<feature type="transmembrane region" description="Helical" evidence="1">
    <location>
        <begin position="12"/>
        <end position="33"/>
    </location>
</feature>
<proteinExistence type="predicted"/>
<feature type="transmembrane region" description="Helical" evidence="1">
    <location>
        <begin position="144"/>
        <end position="163"/>
    </location>
</feature>
<dbReference type="AlphaFoldDB" id="A0A6G7WJK6"/>
<name>A0A6G7WJK6_9LACT</name>
<sequence>MKSRQRTRKITIAALLIAIGILIPMISPLKIILEPASFTLASHVSTFIAMFISPYVAIAVAIGTAFGFMLGGFPIVVTLRAASHLIFSYFGAKYLAKHPSTLENSKSKWLYSLLIGVLHAACEVVVVSIFYFGGNLSTAYYDKGLLLSVMGLVGVGTVIHSMVDLELAQIVWRALPAGAIKTN</sequence>
<gene>
    <name evidence="2" type="ORF">G7058_10620</name>
</gene>
<dbReference type="Gene3D" id="1.10.1760.20">
    <property type="match status" value="1"/>
</dbReference>